<proteinExistence type="inferred from homology"/>
<evidence type="ECO:0000313" key="8">
    <source>
        <dbReference type="WBParaSite" id="PgR031_g099_t01"/>
    </source>
</evidence>
<feature type="transmembrane region" description="Helical" evidence="6">
    <location>
        <begin position="196"/>
        <end position="218"/>
    </location>
</feature>
<evidence type="ECO:0000256" key="4">
    <source>
        <dbReference type="ARBA" id="ARBA00023136"/>
    </source>
</evidence>
<evidence type="ECO:0000256" key="5">
    <source>
        <dbReference type="ARBA" id="ARBA00060861"/>
    </source>
</evidence>
<dbReference type="GO" id="GO:0016020">
    <property type="term" value="C:membrane"/>
    <property type="evidence" value="ECO:0007669"/>
    <property type="project" value="UniProtKB-SubCell"/>
</dbReference>
<dbReference type="Pfam" id="PF07062">
    <property type="entry name" value="Clc-like"/>
    <property type="match status" value="1"/>
</dbReference>
<dbReference type="WBParaSite" id="PgR031_g099_t01">
    <property type="protein sequence ID" value="PgR031_g099_t01"/>
    <property type="gene ID" value="PgR031_g099"/>
</dbReference>
<keyword evidence="3 6" id="KW-1133">Transmembrane helix</keyword>
<dbReference type="Gene3D" id="1.20.140.150">
    <property type="match status" value="1"/>
</dbReference>
<comment type="subcellular location">
    <subcellularLocation>
        <location evidence="1">Membrane</location>
        <topology evidence="1">Multi-pass membrane protein</topology>
    </subcellularLocation>
</comment>
<feature type="transmembrane region" description="Helical" evidence="6">
    <location>
        <begin position="230"/>
        <end position="255"/>
    </location>
</feature>
<feature type="transmembrane region" description="Helical" evidence="6">
    <location>
        <begin position="104"/>
        <end position="127"/>
    </location>
</feature>
<protein>
    <submittedName>
        <fullName evidence="8">Uncharacterized protein</fullName>
    </submittedName>
</protein>
<sequence>MEQCCYEVLMVFTIREMKYALRCTRRWAFRRMSFLVAAIGNRLPVSDEEKSHTLTSFRAALRTINQIPSNVIGEVFKVRFRMGGAQMSWASGEKLMLLSLNNRLLKAQVTAVALICVSNLTVFIALLTPAWQVAKDTDAGVYVQSGLWLYCPGSAQCWYIFSDDVVNYYERVDVCRFFLIGDCRKKLLRTPYFFGWHYAVLIIIIFALIFGVAATAALGVSICKKNKARVLTIAFNGFAFLSFLLLAIALAVFVINAEMLESRYLIGIKNTFRACFRAGFDEFFLQAERSRSDTRQEGTVADRMYKGEDGCNETEKFELLKKLPYIDFFLSRG</sequence>
<dbReference type="FunFam" id="1.20.140.150:FF:000042">
    <property type="entry name" value="Clc-like protein 2"/>
    <property type="match status" value="1"/>
</dbReference>
<evidence type="ECO:0000313" key="7">
    <source>
        <dbReference type="Proteomes" id="UP000887569"/>
    </source>
</evidence>
<evidence type="ECO:0000256" key="6">
    <source>
        <dbReference type="SAM" id="Phobius"/>
    </source>
</evidence>
<name>A0A915B9N0_PARUN</name>
<reference evidence="8" key="1">
    <citation type="submission" date="2022-11" db="UniProtKB">
        <authorList>
            <consortium name="WormBaseParasite"/>
        </authorList>
    </citation>
    <scope>IDENTIFICATION</scope>
</reference>
<dbReference type="InterPro" id="IPR010761">
    <property type="entry name" value="Clc_prot-like"/>
</dbReference>
<keyword evidence="2 6" id="KW-0812">Transmembrane</keyword>
<dbReference type="Proteomes" id="UP000887569">
    <property type="component" value="Unplaced"/>
</dbReference>
<dbReference type="AlphaFoldDB" id="A0A915B9N0"/>
<evidence type="ECO:0000256" key="3">
    <source>
        <dbReference type="ARBA" id="ARBA00022989"/>
    </source>
</evidence>
<evidence type="ECO:0000256" key="1">
    <source>
        <dbReference type="ARBA" id="ARBA00004141"/>
    </source>
</evidence>
<evidence type="ECO:0000256" key="2">
    <source>
        <dbReference type="ARBA" id="ARBA00022692"/>
    </source>
</evidence>
<organism evidence="7 8">
    <name type="scientific">Parascaris univalens</name>
    <name type="common">Nematode worm</name>
    <dbReference type="NCBI Taxonomy" id="6257"/>
    <lineage>
        <taxon>Eukaryota</taxon>
        <taxon>Metazoa</taxon>
        <taxon>Ecdysozoa</taxon>
        <taxon>Nematoda</taxon>
        <taxon>Chromadorea</taxon>
        <taxon>Rhabditida</taxon>
        <taxon>Spirurina</taxon>
        <taxon>Ascaridomorpha</taxon>
        <taxon>Ascaridoidea</taxon>
        <taxon>Ascarididae</taxon>
        <taxon>Parascaris</taxon>
    </lineage>
</organism>
<accession>A0A915B9N0</accession>
<keyword evidence="4 6" id="KW-0472">Membrane</keyword>
<keyword evidence="7" id="KW-1185">Reference proteome</keyword>
<comment type="similarity">
    <text evidence="5">Belongs to the Clc family.</text>
</comment>